<gene>
    <name evidence="3" type="ORF">SAMN04488121_103314</name>
</gene>
<keyword evidence="2" id="KW-1133">Transmembrane helix</keyword>
<dbReference type="AlphaFoldDB" id="A0A1G7R4G8"/>
<protein>
    <recommendedName>
        <fullName evidence="5">DUF4126 domain-containing protein</fullName>
    </recommendedName>
</protein>
<dbReference type="Proteomes" id="UP000199045">
    <property type="component" value="Unassembled WGS sequence"/>
</dbReference>
<evidence type="ECO:0000256" key="2">
    <source>
        <dbReference type="SAM" id="Phobius"/>
    </source>
</evidence>
<evidence type="ECO:0000313" key="3">
    <source>
        <dbReference type="EMBL" id="SDG05686.1"/>
    </source>
</evidence>
<feature type="transmembrane region" description="Helical" evidence="2">
    <location>
        <begin position="120"/>
        <end position="141"/>
    </location>
</feature>
<accession>A0A1G7R4G8</accession>
<dbReference type="EMBL" id="FNBN01000003">
    <property type="protein sequence ID" value="SDG05686.1"/>
    <property type="molecule type" value="Genomic_DNA"/>
</dbReference>
<evidence type="ECO:0000313" key="4">
    <source>
        <dbReference type="Proteomes" id="UP000199045"/>
    </source>
</evidence>
<reference evidence="3 4" key="1">
    <citation type="submission" date="2016-10" db="EMBL/GenBank/DDBJ databases">
        <authorList>
            <person name="de Groot N.N."/>
        </authorList>
    </citation>
    <scope>NUCLEOTIDE SEQUENCE [LARGE SCALE GENOMIC DNA]</scope>
    <source>
        <strain evidence="3 4">DSM 527</strain>
    </source>
</reference>
<organism evidence="3 4">
    <name type="scientific">Chitinophaga filiformis</name>
    <name type="common">Myxococcus filiformis</name>
    <name type="synonym">Flexibacter filiformis</name>
    <dbReference type="NCBI Taxonomy" id="104663"/>
    <lineage>
        <taxon>Bacteria</taxon>
        <taxon>Pseudomonadati</taxon>
        <taxon>Bacteroidota</taxon>
        <taxon>Chitinophagia</taxon>
        <taxon>Chitinophagales</taxon>
        <taxon>Chitinophagaceae</taxon>
        <taxon>Chitinophaga</taxon>
    </lineage>
</organism>
<proteinExistence type="predicted"/>
<evidence type="ECO:0008006" key="5">
    <source>
        <dbReference type="Google" id="ProtNLM"/>
    </source>
</evidence>
<keyword evidence="2" id="KW-0472">Membrane</keyword>
<evidence type="ECO:0000256" key="1">
    <source>
        <dbReference type="SAM" id="MobiDB-lite"/>
    </source>
</evidence>
<feature type="compositionally biased region" description="Polar residues" evidence="1">
    <location>
        <begin position="1"/>
        <end position="24"/>
    </location>
</feature>
<feature type="region of interest" description="Disordered" evidence="1">
    <location>
        <begin position="1"/>
        <end position="26"/>
    </location>
</feature>
<keyword evidence="2" id="KW-0812">Transmembrane</keyword>
<name>A0A1G7R4G8_CHIFI</name>
<sequence length="176" mass="18447">MAFNNVSSKFHNMRNGTHATTGNTKTREIKTAKQHMNGNSARDIAVIAGVSAIAGSRTTLAPALIFPESKILTLMAAGETYVDKLPGIGDRIEPAGLISRGISGALTGAIVSKRKRKSMWLGALIGAAAACAGAYVTYYARKKFGKITGTPDPIAGLVEDVAMICLGSILLNDDRI</sequence>